<dbReference type="AlphaFoldDB" id="A0A0A9DLY3"/>
<sequence length="44" mass="5191">MIEFAFCHDCIIVSLQIVFLVKLLQNARDYKKFSCDAVYSFRSK</sequence>
<name>A0A0A9DLY3_ARUDO</name>
<reference evidence="1" key="2">
    <citation type="journal article" date="2015" name="Data Brief">
        <title>Shoot transcriptome of the giant reed, Arundo donax.</title>
        <authorList>
            <person name="Barrero R.A."/>
            <person name="Guerrero F.D."/>
            <person name="Moolhuijzen P."/>
            <person name="Goolsby J.A."/>
            <person name="Tidwell J."/>
            <person name="Bellgard S.E."/>
            <person name="Bellgard M.I."/>
        </authorList>
    </citation>
    <scope>NUCLEOTIDE SEQUENCE</scope>
    <source>
        <tissue evidence="1">Shoot tissue taken approximately 20 cm above the soil surface</tissue>
    </source>
</reference>
<evidence type="ECO:0000313" key="1">
    <source>
        <dbReference type="EMBL" id="JAD88826.1"/>
    </source>
</evidence>
<proteinExistence type="predicted"/>
<dbReference type="EMBL" id="GBRH01209069">
    <property type="protein sequence ID" value="JAD88826.1"/>
    <property type="molecule type" value="Transcribed_RNA"/>
</dbReference>
<accession>A0A0A9DLY3</accession>
<protein>
    <submittedName>
        <fullName evidence="1">Uncharacterized protein</fullName>
    </submittedName>
</protein>
<organism evidence="1">
    <name type="scientific">Arundo donax</name>
    <name type="common">Giant reed</name>
    <name type="synonym">Donax arundinaceus</name>
    <dbReference type="NCBI Taxonomy" id="35708"/>
    <lineage>
        <taxon>Eukaryota</taxon>
        <taxon>Viridiplantae</taxon>
        <taxon>Streptophyta</taxon>
        <taxon>Embryophyta</taxon>
        <taxon>Tracheophyta</taxon>
        <taxon>Spermatophyta</taxon>
        <taxon>Magnoliopsida</taxon>
        <taxon>Liliopsida</taxon>
        <taxon>Poales</taxon>
        <taxon>Poaceae</taxon>
        <taxon>PACMAD clade</taxon>
        <taxon>Arundinoideae</taxon>
        <taxon>Arundineae</taxon>
        <taxon>Arundo</taxon>
    </lineage>
</organism>
<reference evidence="1" key="1">
    <citation type="submission" date="2014-09" db="EMBL/GenBank/DDBJ databases">
        <authorList>
            <person name="Magalhaes I.L.F."/>
            <person name="Oliveira U."/>
            <person name="Santos F.R."/>
            <person name="Vidigal T.H.D.A."/>
            <person name="Brescovit A.D."/>
            <person name="Santos A.J."/>
        </authorList>
    </citation>
    <scope>NUCLEOTIDE SEQUENCE</scope>
    <source>
        <tissue evidence="1">Shoot tissue taken approximately 20 cm above the soil surface</tissue>
    </source>
</reference>